<dbReference type="GO" id="GO:0008270">
    <property type="term" value="F:zinc ion binding"/>
    <property type="evidence" value="ECO:0007669"/>
    <property type="project" value="UniProtKB-KW"/>
</dbReference>
<feature type="domain" description="CCHC-type" evidence="2">
    <location>
        <begin position="329"/>
        <end position="342"/>
    </location>
</feature>
<evidence type="ECO:0000313" key="3">
    <source>
        <dbReference type="EMBL" id="KAJ3831925.1"/>
    </source>
</evidence>
<protein>
    <recommendedName>
        <fullName evidence="2">CCHC-type domain-containing protein</fullName>
    </recommendedName>
</protein>
<evidence type="ECO:0000259" key="2">
    <source>
        <dbReference type="PROSITE" id="PS50158"/>
    </source>
</evidence>
<sequence>MVDTKISEFGGDIDERQNPVDFERAFLRTMRASRVERAEYVKEFELYLKHGSPADTWYAEKAPALGEWDTFIAAFRTQFPAPKVQARTPMEYERILVELRLEESKMLDRHPETHDYMWRWYADELLRYAKLAKVDSGCSSIITVRDALPYALKCKVGDEHGNWTSFVEAIKAIQKQEIEEGLERKRFMEKAKERATAEAVVASKNFWEAAPQVPESPSKALGRSFSGMGLEGGYRGGFGGGQRGGFGGRGNHSGGRGPFHQMTLSDDQVATLARNAALLPHHPDTVEGQRAYREQLVSWARQWGKEAAIDFQKPVPLTPGTAPICSGECYNCGMRGHQGRSCTATGAQALGPREREWRVLCGRHLPRSSPSERPRAVNNVMDAEFEAWASADSGNGAGSMA</sequence>
<name>A0AA38NWP1_9AGAR</name>
<dbReference type="InterPro" id="IPR001878">
    <property type="entry name" value="Znf_CCHC"/>
</dbReference>
<dbReference type="GO" id="GO:0003676">
    <property type="term" value="F:nucleic acid binding"/>
    <property type="evidence" value="ECO:0007669"/>
    <property type="project" value="InterPro"/>
</dbReference>
<dbReference type="Proteomes" id="UP001163846">
    <property type="component" value="Unassembled WGS sequence"/>
</dbReference>
<keyword evidence="1" id="KW-0863">Zinc-finger</keyword>
<keyword evidence="1" id="KW-0862">Zinc</keyword>
<keyword evidence="4" id="KW-1185">Reference proteome</keyword>
<dbReference type="PROSITE" id="PS50158">
    <property type="entry name" value="ZF_CCHC"/>
    <property type="match status" value="1"/>
</dbReference>
<dbReference type="AlphaFoldDB" id="A0AA38NWP1"/>
<dbReference type="EMBL" id="MU807155">
    <property type="protein sequence ID" value="KAJ3831925.1"/>
    <property type="molecule type" value="Genomic_DNA"/>
</dbReference>
<proteinExistence type="predicted"/>
<reference evidence="3" key="1">
    <citation type="submission" date="2022-08" db="EMBL/GenBank/DDBJ databases">
        <authorList>
            <consortium name="DOE Joint Genome Institute"/>
            <person name="Min B."/>
            <person name="Riley R."/>
            <person name="Sierra-Patev S."/>
            <person name="Naranjo-Ortiz M."/>
            <person name="Looney B."/>
            <person name="Konkel Z."/>
            <person name="Slot J.C."/>
            <person name="Sakamoto Y."/>
            <person name="Steenwyk J.L."/>
            <person name="Rokas A."/>
            <person name="Carro J."/>
            <person name="Camarero S."/>
            <person name="Ferreira P."/>
            <person name="Molpeceres G."/>
            <person name="Ruiz-Duenas F.J."/>
            <person name="Serrano A."/>
            <person name="Henrissat B."/>
            <person name="Drula E."/>
            <person name="Hughes K.W."/>
            <person name="Mata J.L."/>
            <person name="Ishikawa N.K."/>
            <person name="Vargas-Isla R."/>
            <person name="Ushijima S."/>
            <person name="Smith C.A."/>
            <person name="Ahrendt S."/>
            <person name="Andreopoulos W."/>
            <person name="He G."/>
            <person name="Labutti K."/>
            <person name="Lipzen A."/>
            <person name="Ng V."/>
            <person name="Sandor L."/>
            <person name="Barry K."/>
            <person name="Martinez A.T."/>
            <person name="Xiao Y."/>
            <person name="Gibbons J.G."/>
            <person name="Terashima K."/>
            <person name="Hibbett D.S."/>
            <person name="Grigoriev I.V."/>
        </authorList>
    </citation>
    <scope>NUCLEOTIDE SEQUENCE</scope>
    <source>
        <strain evidence="3">TFB9207</strain>
    </source>
</reference>
<accession>A0AA38NWP1</accession>
<gene>
    <name evidence="3" type="ORF">F5878DRAFT_41722</name>
</gene>
<evidence type="ECO:0000313" key="4">
    <source>
        <dbReference type="Proteomes" id="UP001163846"/>
    </source>
</evidence>
<keyword evidence="1" id="KW-0479">Metal-binding</keyword>
<comment type="caution">
    <text evidence="3">The sequence shown here is derived from an EMBL/GenBank/DDBJ whole genome shotgun (WGS) entry which is preliminary data.</text>
</comment>
<evidence type="ECO:0000256" key="1">
    <source>
        <dbReference type="PROSITE-ProRule" id="PRU00047"/>
    </source>
</evidence>
<organism evidence="3 4">
    <name type="scientific">Lentinula raphanica</name>
    <dbReference type="NCBI Taxonomy" id="153919"/>
    <lineage>
        <taxon>Eukaryota</taxon>
        <taxon>Fungi</taxon>
        <taxon>Dikarya</taxon>
        <taxon>Basidiomycota</taxon>
        <taxon>Agaricomycotina</taxon>
        <taxon>Agaricomycetes</taxon>
        <taxon>Agaricomycetidae</taxon>
        <taxon>Agaricales</taxon>
        <taxon>Marasmiineae</taxon>
        <taxon>Omphalotaceae</taxon>
        <taxon>Lentinula</taxon>
    </lineage>
</organism>